<dbReference type="Proteomes" id="UP000598775">
    <property type="component" value="Unassembled WGS sequence"/>
</dbReference>
<feature type="transmembrane region" description="Helical" evidence="1">
    <location>
        <begin position="286"/>
        <end position="310"/>
    </location>
</feature>
<name>A0A917B201_9MICO</name>
<gene>
    <name evidence="2" type="ORF">GCM10011399_08910</name>
</gene>
<feature type="transmembrane region" description="Helical" evidence="1">
    <location>
        <begin position="162"/>
        <end position="180"/>
    </location>
</feature>
<accession>A0A917B201</accession>
<keyword evidence="1" id="KW-0812">Transmembrane</keyword>
<feature type="transmembrane region" description="Helical" evidence="1">
    <location>
        <begin position="102"/>
        <end position="120"/>
    </location>
</feature>
<evidence type="ECO:0000313" key="3">
    <source>
        <dbReference type="Proteomes" id="UP000598775"/>
    </source>
</evidence>
<evidence type="ECO:0000313" key="2">
    <source>
        <dbReference type="EMBL" id="GGF17384.1"/>
    </source>
</evidence>
<sequence>MSDFWVATLSEVIAGLLSGVVLALIPLVVTRKKAGTIAGAGGRNSASAAENGNQIHVGGDVLGDVTINDQRVSITQNISASLAAQASGGGVSSNSASSNGRLAAACCAFVALACLFVFYHPIALGLMVGAVVGLLVNFVVVVIRTSHAALWSGRTRQSCARVAAAVGVAVTSWVAIYTTTIHGYNLLAMQVILGRTSVDLAVTNSAITNVVEAVLGPIRQVIEQFGAEGLMFLVCLLAGALFSAVVVFRAWQLVFDWASFVRFASGNAPLSVTARAKKFRRENLMWLAELALAGTIAIVFASGLAFSGYYAMTGQFELPSAVSTPAP</sequence>
<organism evidence="2 3">
    <name type="scientific">Subtercola lobariae</name>
    <dbReference type="NCBI Taxonomy" id="1588641"/>
    <lineage>
        <taxon>Bacteria</taxon>
        <taxon>Bacillati</taxon>
        <taxon>Actinomycetota</taxon>
        <taxon>Actinomycetes</taxon>
        <taxon>Micrococcales</taxon>
        <taxon>Microbacteriaceae</taxon>
        <taxon>Subtercola</taxon>
    </lineage>
</organism>
<dbReference type="EMBL" id="BMGP01000002">
    <property type="protein sequence ID" value="GGF17384.1"/>
    <property type="molecule type" value="Genomic_DNA"/>
</dbReference>
<feature type="transmembrane region" description="Helical" evidence="1">
    <location>
        <begin position="126"/>
        <end position="150"/>
    </location>
</feature>
<comment type="caution">
    <text evidence="2">The sequence shown here is derived from an EMBL/GenBank/DDBJ whole genome shotgun (WGS) entry which is preliminary data.</text>
</comment>
<evidence type="ECO:0000256" key="1">
    <source>
        <dbReference type="SAM" id="Phobius"/>
    </source>
</evidence>
<dbReference type="RefSeq" id="WP_188674471.1">
    <property type="nucleotide sequence ID" value="NZ_BMGP01000002.1"/>
</dbReference>
<feature type="transmembrane region" description="Helical" evidence="1">
    <location>
        <begin position="230"/>
        <end position="251"/>
    </location>
</feature>
<keyword evidence="1" id="KW-1133">Transmembrane helix</keyword>
<protein>
    <submittedName>
        <fullName evidence="2">Uncharacterized protein</fullName>
    </submittedName>
</protein>
<keyword evidence="1" id="KW-0472">Membrane</keyword>
<reference evidence="2 3" key="1">
    <citation type="journal article" date="2014" name="Int. J. Syst. Evol. Microbiol.">
        <title>Complete genome sequence of Corynebacterium casei LMG S-19264T (=DSM 44701T), isolated from a smear-ripened cheese.</title>
        <authorList>
            <consortium name="US DOE Joint Genome Institute (JGI-PGF)"/>
            <person name="Walter F."/>
            <person name="Albersmeier A."/>
            <person name="Kalinowski J."/>
            <person name="Ruckert C."/>
        </authorList>
    </citation>
    <scope>NUCLEOTIDE SEQUENCE [LARGE SCALE GENOMIC DNA]</scope>
    <source>
        <strain evidence="2 3">CGMCC 1.12976</strain>
    </source>
</reference>
<dbReference type="AlphaFoldDB" id="A0A917B201"/>
<feature type="transmembrane region" description="Helical" evidence="1">
    <location>
        <begin position="12"/>
        <end position="29"/>
    </location>
</feature>
<proteinExistence type="predicted"/>
<keyword evidence="3" id="KW-1185">Reference proteome</keyword>